<gene>
    <name evidence="4" type="ORF">AWB90_19320</name>
</gene>
<dbReference type="Pfam" id="PF12484">
    <property type="entry name" value="PPE-SVP"/>
    <property type="match status" value="1"/>
</dbReference>
<dbReference type="Proteomes" id="UP000193285">
    <property type="component" value="Unassembled WGS sequence"/>
</dbReference>
<evidence type="ECO:0000256" key="1">
    <source>
        <dbReference type="ARBA" id="ARBA00010652"/>
    </source>
</evidence>
<dbReference type="AlphaFoldDB" id="A0A1X2A7T4"/>
<name>A0A1X2A7T4_9MYCO</name>
<evidence type="ECO:0008006" key="6">
    <source>
        <dbReference type="Google" id="ProtNLM"/>
    </source>
</evidence>
<dbReference type="EMBL" id="LQPN01000059">
    <property type="protein sequence ID" value="ORW43276.1"/>
    <property type="molecule type" value="Genomic_DNA"/>
</dbReference>
<dbReference type="Pfam" id="PF00823">
    <property type="entry name" value="PPE"/>
    <property type="match status" value="1"/>
</dbReference>
<comment type="caution">
    <text evidence="4">The sequence shown here is derived from an EMBL/GenBank/DDBJ whole genome shotgun (WGS) entry which is preliminary data.</text>
</comment>
<proteinExistence type="inferred from homology"/>
<dbReference type="RefSeq" id="WP_085245631.1">
    <property type="nucleotide sequence ID" value="NZ_LQPN01000059.1"/>
</dbReference>
<protein>
    <recommendedName>
        <fullName evidence="6">PPE family protein</fullName>
    </recommendedName>
</protein>
<accession>A0A1X2A7T4</accession>
<dbReference type="PANTHER" id="PTHR46766:SF1">
    <property type="entry name" value="GLUTAMINE-RICH PROTEIN 2"/>
    <property type="match status" value="1"/>
</dbReference>
<evidence type="ECO:0000259" key="3">
    <source>
        <dbReference type="Pfam" id="PF12484"/>
    </source>
</evidence>
<comment type="similarity">
    <text evidence="1">Belongs to the mycobacterial PPE family.</text>
</comment>
<dbReference type="Gene3D" id="1.20.1260.20">
    <property type="entry name" value="PPE superfamily"/>
    <property type="match status" value="1"/>
</dbReference>
<reference evidence="4 5" key="1">
    <citation type="journal article" date="2015" name="Emerg. Microbes Infect.">
        <title>Characterization of 17 strains belonging to the Mycobacterium simiae complex and description of Mycobacterium paraense sp. nov.</title>
        <authorList>
            <person name="Fusco da Costa A.R."/>
            <person name="Fedrizzi T."/>
            <person name="Lopes M.L."/>
            <person name="Pecorari M."/>
            <person name="Oliveira da Costa W.L."/>
            <person name="Giacobazzi E."/>
            <person name="da Costa Bahia J.R."/>
            <person name="De Sanctis V."/>
            <person name="Batista Lima K.V."/>
            <person name="Bertorelli R."/>
            <person name="Grottola A."/>
            <person name="Fabio A."/>
            <person name="Mariottini A."/>
            <person name="Ferretti P."/>
            <person name="Di Leva F."/>
            <person name="Fregni Serpini G."/>
            <person name="Tagliazucchi S."/>
            <person name="Rumpianesi F."/>
            <person name="Jousson O."/>
            <person name="Segata N."/>
            <person name="Tortoli E."/>
        </authorList>
    </citation>
    <scope>NUCLEOTIDE SEQUENCE [LARGE SCALE GENOMIC DNA]</scope>
    <source>
        <strain evidence="4 5">IEC33</strain>
    </source>
</reference>
<dbReference type="InterPro" id="IPR022171">
    <property type="entry name" value="PPE_C"/>
</dbReference>
<dbReference type="PANTHER" id="PTHR46766">
    <property type="entry name" value="GLUTAMINE-RICH PROTEIN 2"/>
    <property type="match status" value="1"/>
</dbReference>
<organism evidence="4 5">
    <name type="scientific">Mycobacterium paraense</name>
    <dbReference type="NCBI Taxonomy" id="767916"/>
    <lineage>
        <taxon>Bacteria</taxon>
        <taxon>Bacillati</taxon>
        <taxon>Actinomycetota</taxon>
        <taxon>Actinomycetes</taxon>
        <taxon>Mycobacteriales</taxon>
        <taxon>Mycobacteriaceae</taxon>
        <taxon>Mycobacterium</taxon>
        <taxon>Mycobacterium simiae complex</taxon>
    </lineage>
</organism>
<dbReference type="OrthoDB" id="4713837at2"/>
<sequence>MIDFAALPPEINSARLYSGPGSAPMLAAASAWNAMAAEMRFAAVSYDSVLSELTSGSWVGPSSMAMAAAAAPYLEWMSATAIQAEQAGSQAHSAAMAYESAFAMTVPPPVIAANRAQLAVLVATNVFGQNTPAIAATEAQYAEMWAQDAAAMNGYASASDVASELTPLSAPPSSTNPDGIANQVNAVAQATETPAGTAQSVLSSATSSSPGGVVGWLEGVLATGSDPSSPFYGLAQFLNGSTGSSLYSFFNSSWVSTGLVNGALAGGPFNPQFLLGTVAGFNYLFPKAAAAGADAGAAAASAESNLASAGLAGLGAAASGGIGHANPVGALSVPQSWTSAANITPAATALPATGLSDIGSGGAGGPGAFAGPMVGTAKRLRRAIPKYGFRPVVMPRPPAAG</sequence>
<evidence type="ECO:0000313" key="5">
    <source>
        <dbReference type="Proteomes" id="UP000193285"/>
    </source>
</evidence>
<dbReference type="InterPro" id="IPR000030">
    <property type="entry name" value="PPE_dom"/>
</dbReference>
<evidence type="ECO:0000313" key="4">
    <source>
        <dbReference type="EMBL" id="ORW43276.1"/>
    </source>
</evidence>
<feature type="domain" description="PPE family C-terminal" evidence="3">
    <location>
        <begin position="319"/>
        <end position="397"/>
    </location>
</feature>
<dbReference type="SUPFAM" id="SSF140459">
    <property type="entry name" value="PE/PPE dimer-like"/>
    <property type="match status" value="1"/>
</dbReference>
<dbReference type="InterPro" id="IPR038332">
    <property type="entry name" value="PPE_sf"/>
</dbReference>
<dbReference type="FunFam" id="1.20.1260.20:FF:000001">
    <property type="entry name" value="PPE family protein PPE41"/>
    <property type="match status" value="1"/>
</dbReference>
<evidence type="ECO:0000259" key="2">
    <source>
        <dbReference type="Pfam" id="PF00823"/>
    </source>
</evidence>
<dbReference type="GO" id="GO:0052572">
    <property type="term" value="P:response to host immune response"/>
    <property type="evidence" value="ECO:0007669"/>
    <property type="project" value="TreeGrafter"/>
</dbReference>
<feature type="domain" description="PPE" evidence="2">
    <location>
        <begin position="3"/>
        <end position="166"/>
    </location>
</feature>